<evidence type="ECO:0000259" key="1">
    <source>
        <dbReference type="Pfam" id="PF12697"/>
    </source>
</evidence>
<dbReference type="Pfam" id="PF12697">
    <property type="entry name" value="Abhydrolase_6"/>
    <property type="match status" value="1"/>
</dbReference>
<dbReference type="InterPro" id="IPR000073">
    <property type="entry name" value="AB_hydrolase_1"/>
</dbReference>
<gene>
    <name evidence="2" type="ORF">ABIQ69_02865</name>
</gene>
<proteinExistence type="predicted"/>
<name>A0AAU7WAH0_9MICO</name>
<dbReference type="PANTHER" id="PTHR43798:SF33">
    <property type="entry name" value="HYDROLASE, PUTATIVE (AFU_ORTHOLOGUE AFUA_2G14860)-RELATED"/>
    <property type="match status" value="1"/>
</dbReference>
<protein>
    <submittedName>
        <fullName evidence="2">Alpha/beta hydrolase</fullName>
    </submittedName>
</protein>
<organism evidence="2">
    <name type="scientific">Agromyces sp. G08B096</name>
    <dbReference type="NCBI Taxonomy" id="3156399"/>
    <lineage>
        <taxon>Bacteria</taxon>
        <taxon>Bacillati</taxon>
        <taxon>Actinomycetota</taxon>
        <taxon>Actinomycetes</taxon>
        <taxon>Micrococcales</taxon>
        <taxon>Microbacteriaceae</taxon>
        <taxon>Agromyces</taxon>
    </lineage>
</organism>
<sequence length="260" mass="28267">MGGHTDVDGLDTWIDVRGSGERTVVLLHGGMGNSDDLLDSIGPRLEDRFRLVAFDRRGHGRTRDTDEPFHYDDMATHTIAVLERPEIAAAATGVDLVGWSDGAIVAMLVAIRRPDLVDRLVLIGGNFHYDGVHELDSSGEPEQSPLYEGYAARSPDGPDHYRAVAEKWMTLITTEPTLTTADLARIDHPALVLAGDDDLVKLAHTVELFEALPAGRLCILPGTSHLVPFERAELVASVIADFLEGPAEPATMLPVRRRPA</sequence>
<dbReference type="InterPro" id="IPR029058">
    <property type="entry name" value="AB_hydrolase_fold"/>
</dbReference>
<dbReference type="PRINTS" id="PR00111">
    <property type="entry name" value="ABHYDROLASE"/>
</dbReference>
<dbReference type="SUPFAM" id="SSF53474">
    <property type="entry name" value="alpha/beta-Hydrolases"/>
    <property type="match status" value="1"/>
</dbReference>
<dbReference type="EMBL" id="CP158374">
    <property type="protein sequence ID" value="XBX82880.1"/>
    <property type="molecule type" value="Genomic_DNA"/>
</dbReference>
<dbReference type="GO" id="GO:0016020">
    <property type="term" value="C:membrane"/>
    <property type="evidence" value="ECO:0007669"/>
    <property type="project" value="TreeGrafter"/>
</dbReference>
<keyword evidence="2" id="KW-0378">Hydrolase</keyword>
<dbReference type="PANTHER" id="PTHR43798">
    <property type="entry name" value="MONOACYLGLYCEROL LIPASE"/>
    <property type="match status" value="1"/>
</dbReference>
<feature type="domain" description="AB hydrolase-1" evidence="1">
    <location>
        <begin position="24"/>
        <end position="237"/>
    </location>
</feature>
<evidence type="ECO:0000313" key="2">
    <source>
        <dbReference type="EMBL" id="XBX82880.1"/>
    </source>
</evidence>
<reference evidence="2" key="1">
    <citation type="submission" date="2024-05" db="EMBL/GenBank/DDBJ databases">
        <authorList>
            <person name="Yu L."/>
        </authorList>
    </citation>
    <scope>NUCLEOTIDE SEQUENCE</scope>
    <source>
        <strain evidence="2">G08B096</strain>
    </source>
</reference>
<dbReference type="InterPro" id="IPR050266">
    <property type="entry name" value="AB_hydrolase_sf"/>
</dbReference>
<dbReference type="GO" id="GO:0016787">
    <property type="term" value="F:hydrolase activity"/>
    <property type="evidence" value="ECO:0007669"/>
    <property type="project" value="UniProtKB-KW"/>
</dbReference>
<dbReference type="AlphaFoldDB" id="A0AAU7WAH0"/>
<accession>A0AAU7WAH0</accession>
<dbReference type="RefSeq" id="WP_350348896.1">
    <property type="nucleotide sequence ID" value="NZ_CP158374.1"/>
</dbReference>
<dbReference type="Gene3D" id="3.40.50.1820">
    <property type="entry name" value="alpha/beta hydrolase"/>
    <property type="match status" value="1"/>
</dbReference>